<feature type="transmembrane region" description="Helical" evidence="2">
    <location>
        <begin position="17"/>
        <end position="40"/>
    </location>
</feature>
<evidence type="ECO:0000313" key="5">
    <source>
        <dbReference type="Proteomes" id="UP000192602"/>
    </source>
</evidence>
<dbReference type="PANTHER" id="PTHR43318">
    <property type="entry name" value="UDP-N-ACETYLGLUCOSAMINE 4,6-DEHYDRATASE"/>
    <property type="match status" value="1"/>
</dbReference>
<name>A0A1W1WRZ0_9BACT</name>
<protein>
    <submittedName>
        <fullName evidence="4">UDP-N-acetyl-D-glucosamine 4,6-dehydratase</fullName>
    </submittedName>
</protein>
<dbReference type="InterPro" id="IPR036291">
    <property type="entry name" value="NAD(P)-bd_dom_sf"/>
</dbReference>
<evidence type="ECO:0000313" key="4">
    <source>
        <dbReference type="EMBL" id="SMC08975.1"/>
    </source>
</evidence>
<keyword evidence="5" id="KW-1185">Reference proteome</keyword>
<accession>A0A1W1WRZ0</accession>
<evidence type="ECO:0000256" key="2">
    <source>
        <dbReference type="SAM" id="Phobius"/>
    </source>
</evidence>
<gene>
    <name evidence="4" type="ORF">SAMN05660197_0767</name>
</gene>
<proteinExistence type="inferred from homology"/>
<keyword evidence="2" id="KW-0812">Transmembrane</keyword>
<dbReference type="EMBL" id="FWWZ01000001">
    <property type="protein sequence ID" value="SMC08975.1"/>
    <property type="molecule type" value="Genomic_DNA"/>
</dbReference>
<feature type="transmembrane region" description="Helical" evidence="2">
    <location>
        <begin position="52"/>
        <end position="70"/>
    </location>
</feature>
<dbReference type="STRING" id="1069081.SAMN05660197_0767"/>
<feature type="transmembrane region" description="Helical" evidence="2">
    <location>
        <begin position="88"/>
        <end position="106"/>
    </location>
</feature>
<dbReference type="Proteomes" id="UP000192602">
    <property type="component" value="Unassembled WGS sequence"/>
</dbReference>
<comment type="similarity">
    <text evidence="1">Belongs to the polysaccharide synthase family.</text>
</comment>
<feature type="transmembrane region" description="Helical" evidence="2">
    <location>
        <begin position="112"/>
        <end position="135"/>
    </location>
</feature>
<organism evidence="4 5">
    <name type="scientific">Nitratiruptor tergarcus DSM 16512</name>
    <dbReference type="NCBI Taxonomy" id="1069081"/>
    <lineage>
        <taxon>Bacteria</taxon>
        <taxon>Pseudomonadati</taxon>
        <taxon>Campylobacterota</taxon>
        <taxon>Epsilonproteobacteria</taxon>
        <taxon>Nautiliales</taxon>
        <taxon>Nitratiruptoraceae</taxon>
        <taxon>Nitratiruptor</taxon>
    </lineage>
</organism>
<keyword evidence="2" id="KW-0472">Membrane</keyword>
<dbReference type="OrthoDB" id="9769113at2"/>
<dbReference type="InterPro" id="IPR051203">
    <property type="entry name" value="Polysaccharide_Synthase-Rel"/>
</dbReference>
<evidence type="ECO:0000256" key="1">
    <source>
        <dbReference type="ARBA" id="ARBA00007430"/>
    </source>
</evidence>
<dbReference type="PANTHER" id="PTHR43318:SF1">
    <property type="entry name" value="POLYSACCHARIDE BIOSYNTHESIS PROTEIN EPSC-RELATED"/>
    <property type="match status" value="1"/>
</dbReference>
<dbReference type="SUPFAM" id="SSF51735">
    <property type="entry name" value="NAD(P)-binding Rossmann-fold domains"/>
    <property type="match status" value="1"/>
</dbReference>
<dbReference type="Pfam" id="PF02719">
    <property type="entry name" value="Polysacc_synt_2"/>
    <property type="match status" value="1"/>
</dbReference>
<dbReference type="RefSeq" id="WP_084275230.1">
    <property type="nucleotide sequence ID" value="NZ_AP026671.1"/>
</dbReference>
<dbReference type="Gene3D" id="3.40.50.720">
    <property type="entry name" value="NAD(P)-binding Rossmann-like Domain"/>
    <property type="match status" value="2"/>
</dbReference>
<dbReference type="AlphaFoldDB" id="A0A1W1WRZ0"/>
<evidence type="ECO:0000259" key="3">
    <source>
        <dbReference type="Pfam" id="PF02719"/>
    </source>
</evidence>
<feature type="domain" description="Polysaccharide biosynthesis protein CapD-like" evidence="3">
    <location>
        <begin position="275"/>
        <end position="546"/>
    </location>
</feature>
<keyword evidence="2" id="KW-1133">Transmembrane helix</keyword>
<dbReference type="InterPro" id="IPR003869">
    <property type="entry name" value="Polysac_CapD-like"/>
</dbReference>
<reference evidence="5" key="1">
    <citation type="submission" date="2017-04" db="EMBL/GenBank/DDBJ databases">
        <authorList>
            <person name="Varghese N."/>
            <person name="Submissions S."/>
        </authorList>
    </citation>
    <scope>NUCLEOTIDE SEQUENCE [LARGE SCALE GENOMIC DNA]</scope>
    <source>
        <strain evidence="5">DSM 16512</strain>
    </source>
</reference>
<dbReference type="CDD" id="cd05237">
    <property type="entry name" value="UDP_invert_4-6DH_SDR_e"/>
    <property type="match status" value="1"/>
</dbReference>
<sequence>MRKNHNSLLKPTTAKRVLFFIIADAIFSLLSLLLAYTLRYSFSIPPIAWHDFWKIYLVITFIKIVFLYLFKQYHFTWRYYGLSEARKLLLALIGAYSVAIFLLFPLHEKVLLFPRSALFIDFFLSLVFLAAVRIAKRVWIESTKHKSIKTCAIYGISPNTKNLIDAFFSGELDYKPLAIIDNNRSGNFLSSIPILSEEKFWQHLTPDALIIATKLEPKKLQDLEKKAKEHGIDEIKIATLTKEPLRNLEIEDLLARKPRDLDSKAIGEFIKNKRVLITGAGGSIGSELVQQCFAYGAKEVIGVEISEYNLYVISEKHPSLIPYLCDVTQYNEIASIIQKYKPDIILHAAAYKHVPLAELNPQATVKNNILGTKNCIDAAIAHEVPHFVLISTDKAVNPTNIMGATKRVCELYAQSVPSHNTTICAVRFGNVLGSSGSVIPKFKAQIEQGGPITVTHPEITRYFMLTSEACQLVLQAATIAKGKEIFILDMGEPVKIVDLAKKMMEIYNKEVPIKFIGLRPGEKLYEEILLEGAEEPTRYESIYIAKPDPIDFAKLKEKIEKLLQTQDPQKIITLLQELVPEFHHTPHR</sequence>